<dbReference type="Gene3D" id="1.20.970.30">
    <property type="entry name" value="eIF4G, eIF4E-binding domain"/>
    <property type="match status" value="1"/>
</dbReference>
<dbReference type="Proteomes" id="UP000030108">
    <property type="component" value="Unassembled WGS sequence"/>
</dbReference>
<dbReference type="AlphaFoldDB" id="X8J528"/>
<comment type="caution">
    <text evidence="3">The sequence shown here is derived from an EMBL/GenBank/DDBJ whole genome shotgun (WGS) entry which is preliminary data.</text>
</comment>
<name>X8J528_9AGAM</name>
<dbReference type="EMBL" id="JATN01000322">
    <property type="protein sequence ID" value="EUC57433.1"/>
    <property type="molecule type" value="Genomic_DNA"/>
</dbReference>
<sequence>MSHNETHPGIHSKKQVQMGITTDKDDRLVGPISITAAAPKGGGLPPATTPTPIFSVAAGQCSTEVERHMPNSRDFLFLSNYSHPSPLSISSSVGMRPKRLVPVNGPLNLTDAWKSHGAAPLPALASARIIEDLNAVPYPRTVRPPNPDLNFMVAPGKFRYNREFLLQFMGVCKERPDSLLALDMIGLEPDAGYPNAGRSDRRCIGSLGIDNAPPLQHQASIGLGLASAPANRSGFAMGDFQSLSNSRFGVNNTTRVEIPVRRGADARLKYPNRNSSQGGNYPGKPGGGNLASEAYATRSPTRANDHLEFGKIQKPTGIHFGPSSVFSRKIFKMGRGGGTNMFSTLNTGNVASVSLPAERATNSRKPIVNPGPSRPPVIVGEGKRKNLVSRPRTKLTEVEANTSEGEEDLKKEKATLIVITEKEMKNEIKEDVKVSLPSDLDKVNTGEMTDQISVYGKPGVPPRELLIKAFDQVHHK</sequence>
<dbReference type="GO" id="GO:0003743">
    <property type="term" value="F:translation initiation factor activity"/>
    <property type="evidence" value="ECO:0007669"/>
    <property type="project" value="UniProtKB-KW"/>
</dbReference>
<keyword evidence="3" id="KW-0396">Initiation factor</keyword>
<dbReference type="Pfam" id="PF12152">
    <property type="entry name" value="eIF_4G1"/>
    <property type="match status" value="1"/>
</dbReference>
<dbReference type="InterPro" id="IPR036211">
    <property type="entry name" value="eIF4G_eIF4E-bd_sf"/>
</dbReference>
<evidence type="ECO:0000256" key="1">
    <source>
        <dbReference type="SAM" id="MobiDB-lite"/>
    </source>
</evidence>
<proteinExistence type="predicted"/>
<feature type="region of interest" description="Disordered" evidence="1">
    <location>
        <begin position="269"/>
        <end position="293"/>
    </location>
</feature>
<evidence type="ECO:0000313" key="3">
    <source>
        <dbReference type="EMBL" id="EUC57433.1"/>
    </source>
</evidence>
<feature type="compositionally biased region" description="Gly residues" evidence="1">
    <location>
        <begin position="280"/>
        <end position="289"/>
    </location>
</feature>
<organism evidence="3 4">
    <name type="scientific">Rhizoctonia solani AG-3 Rhs1AP</name>
    <dbReference type="NCBI Taxonomy" id="1086054"/>
    <lineage>
        <taxon>Eukaryota</taxon>
        <taxon>Fungi</taxon>
        <taxon>Dikarya</taxon>
        <taxon>Basidiomycota</taxon>
        <taxon>Agaricomycotina</taxon>
        <taxon>Agaricomycetes</taxon>
        <taxon>Cantharellales</taxon>
        <taxon>Ceratobasidiaceae</taxon>
        <taxon>Rhizoctonia</taxon>
    </lineage>
</organism>
<accession>X8J528</accession>
<keyword evidence="3" id="KW-0648">Protein biosynthesis</keyword>
<reference evidence="4" key="1">
    <citation type="journal article" date="2014" name="Genome Announc.">
        <title>Draft genome sequence of the plant-pathogenic soil fungus Rhizoctonia solani anastomosis group 3 strain Rhs1AP.</title>
        <authorList>
            <person name="Cubeta M.A."/>
            <person name="Thomas E."/>
            <person name="Dean R.A."/>
            <person name="Jabaji S."/>
            <person name="Neate S.M."/>
            <person name="Tavantzis S."/>
            <person name="Toda T."/>
            <person name="Vilgalys R."/>
            <person name="Bharathan N."/>
            <person name="Fedorova-Abrams N."/>
            <person name="Pakala S.B."/>
            <person name="Pakala S.M."/>
            <person name="Zafar N."/>
            <person name="Joardar V."/>
            <person name="Losada L."/>
            <person name="Nierman W.C."/>
        </authorList>
    </citation>
    <scope>NUCLEOTIDE SEQUENCE [LARGE SCALE GENOMIC DNA]</scope>
    <source>
        <strain evidence="4">AG-3</strain>
    </source>
</reference>
<evidence type="ECO:0000259" key="2">
    <source>
        <dbReference type="Pfam" id="PF12152"/>
    </source>
</evidence>
<feature type="domain" description="Eukaryotic translation initiation factor 4G1 eIF4E-binding" evidence="2">
    <location>
        <begin position="120"/>
        <end position="177"/>
    </location>
</feature>
<feature type="non-terminal residue" evidence="3">
    <location>
        <position position="476"/>
    </location>
</feature>
<dbReference type="InterPro" id="IPR022745">
    <property type="entry name" value="eIF4G1_eIF4E-bd"/>
</dbReference>
<protein>
    <submittedName>
        <fullName evidence="3">Eukaryotic translation initiation factor 4G, putative</fullName>
    </submittedName>
</protein>
<evidence type="ECO:0000313" key="4">
    <source>
        <dbReference type="Proteomes" id="UP000030108"/>
    </source>
</evidence>
<feature type="region of interest" description="Disordered" evidence="1">
    <location>
        <begin position="357"/>
        <end position="380"/>
    </location>
</feature>
<gene>
    <name evidence="3" type="ORF">RSOL_221930</name>
</gene>
<dbReference type="OrthoDB" id="514777at2759"/>
<dbReference type="SUPFAM" id="SSF101489">
    <property type="entry name" value="Eukaryotic initiation factor 4f subunit eIF4g, eIF4e-binding domain"/>
    <property type="match status" value="1"/>
</dbReference>